<dbReference type="SUPFAM" id="SSF53756">
    <property type="entry name" value="UDP-Glycosyltransferase/glycogen phosphorylase"/>
    <property type="match status" value="1"/>
</dbReference>
<dbReference type="InterPro" id="IPR001296">
    <property type="entry name" value="Glyco_trans_1"/>
</dbReference>
<dbReference type="PANTHER" id="PTHR12526">
    <property type="entry name" value="GLYCOSYLTRANSFERASE"/>
    <property type="match status" value="1"/>
</dbReference>
<feature type="compositionally biased region" description="Polar residues" evidence="1">
    <location>
        <begin position="358"/>
        <end position="369"/>
    </location>
</feature>
<dbReference type="RefSeq" id="WP_173584560.1">
    <property type="nucleotide sequence ID" value="NZ_WOTB01000028.1"/>
</dbReference>
<evidence type="ECO:0000256" key="1">
    <source>
        <dbReference type="SAM" id="MobiDB-lite"/>
    </source>
</evidence>
<comment type="caution">
    <text evidence="4">The sequence shown here is derived from an EMBL/GenBank/DDBJ whole genome shotgun (WGS) entry which is preliminary data.</text>
</comment>
<evidence type="ECO:0000259" key="2">
    <source>
        <dbReference type="Pfam" id="PF00534"/>
    </source>
</evidence>
<keyword evidence="5" id="KW-1185">Reference proteome</keyword>
<dbReference type="Pfam" id="PF00534">
    <property type="entry name" value="Glycos_transf_1"/>
    <property type="match status" value="1"/>
</dbReference>
<dbReference type="CDD" id="cd03801">
    <property type="entry name" value="GT4_PimA-like"/>
    <property type="match status" value="1"/>
</dbReference>
<feature type="region of interest" description="Disordered" evidence="1">
    <location>
        <begin position="354"/>
        <end position="376"/>
    </location>
</feature>
<name>A0ABX0JTN4_9PROT</name>
<evidence type="ECO:0000313" key="5">
    <source>
        <dbReference type="Proteomes" id="UP000635278"/>
    </source>
</evidence>
<evidence type="ECO:0000259" key="3">
    <source>
        <dbReference type="Pfam" id="PF13439"/>
    </source>
</evidence>
<evidence type="ECO:0000313" key="4">
    <source>
        <dbReference type="EMBL" id="NHN86179.1"/>
    </source>
</evidence>
<accession>A0ABX0JTN4</accession>
<reference evidence="4 5" key="1">
    <citation type="journal article" date="2020" name="Int. J. Syst. Evol. Microbiol.">
        <title>Novel acetic acid bacteria from cider fermentations: Acetobacter conturbans sp. nov. and Acetobacter fallax sp. nov.</title>
        <authorList>
            <person name="Sombolestani A.S."/>
            <person name="Cleenwerck I."/>
            <person name="Cnockaert M."/>
            <person name="Borremans W."/>
            <person name="Wieme A.D."/>
            <person name="De Vuyst L."/>
            <person name="Vandamme P."/>
        </authorList>
    </citation>
    <scope>NUCLEOTIDE SEQUENCE [LARGE SCALE GENOMIC DNA]</scope>
    <source>
        <strain evidence="4 5">LMG 30640</strain>
    </source>
</reference>
<gene>
    <name evidence="4" type="ORF">GOB93_16235</name>
</gene>
<feature type="domain" description="Glycosyltransferase subfamily 4-like N-terminal" evidence="3">
    <location>
        <begin position="13"/>
        <end position="160"/>
    </location>
</feature>
<sequence>MRIAYVINSLEGGGAAAGLKPVAAFLRNAGHSITLLVLTPRDRLAEAWFRNEGFDIRTRDGGEKDHIAASTWLTREVAALRPTHIWTSLTRATLLGQITGRQLKIPVVSWQHNAWLKWDNLILLKRMRHLSCHWIADSTFVADLTRRRLSLPESRVSTWPIFSAAPDVKPARPWRYGETIRIGSLGRLHPAKGYDILCAALRLLPLKDMPPFRISIGGQGKEENRLQEMIREYGLDCLSLNGFTSDTETFLAGQHLYLQPSRREGFCIAAHEAMQAGLGVIASSVGELSHSVKDDVTGWTVPPENPQALADTLFKVLLHPERLGDVGTRARSHVLSLFGPDRFEAAGHKIISRLPGDTATSAQPRTDQSALIPDAA</sequence>
<dbReference type="InterPro" id="IPR028098">
    <property type="entry name" value="Glyco_trans_4-like_N"/>
</dbReference>
<dbReference type="Gene3D" id="3.40.50.2000">
    <property type="entry name" value="Glycogen Phosphorylase B"/>
    <property type="match status" value="2"/>
</dbReference>
<protein>
    <submittedName>
        <fullName evidence="4">Glycosyltransferase</fullName>
    </submittedName>
</protein>
<organism evidence="4 5">
    <name type="scientific">Acetobacter musti</name>
    <dbReference type="NCBI Taxonomy" id="864732"/>
    <lineage>
        <taxon>Bacteria</taxon>
        <taxon>Pseudomonadati</taxon>
        <taxon>Pseudomonadota</taxon>
        <taxon>Alphaproteobacteria</taxon>
        <taxon>Acetobacterales</taxon>
        <taxon>Acetobacteraceae</taxon>
        <taxon>Acetobacter</taxon>
    </lineage>
</organism>
<dbReference type="Pfam" id="PF13439">
    <property type="entry name" value="Glyco_transf_4"/>
    <property type="match status" value="1"/>
</dbReference>
<dbReference type="EMBL" id="WOTB01000028">
    <property type="protein sequence ID" value="NHN86179.1"/>
    <property type="molecule type" value="Genomic_DNA"/>
</dbReference>
<dbReference type="Proteomes" id="UP000635278">
    <property type="component" value="Unassembled WGS sequence"/>
</dbReference>
<feature type="domain" description="Glycosyl transferase family 1" evidence="2">
    <location>
        <begin position="178"/>
        <end position="332"/>
    </location>
</feature>
<proteinExistence type="predicted"/>